<evidence type="ECO:0000313" key="5">
    <source>
        <dbReference type="EMBL" id="GMS92512.1"/>
    </source>
</evidence>
<keyword evidence="3" id="KW-1133">Transmembrane helix</keyword>
<protein>
    <submittedName>
        <fullName evidence="5">Uncharacterized protein</fullName>
    </submittedName>
</protein>
<dbReference type="PANTHER" id="PTHR15407:SF28">
    <property type="entry name" value="RIBITOL-5-PHOSPHATE TRANSFERASE FKTN"/>
    <property type="match status" value="1"/>
</dbReference>
<name>A0AAV5TC71_9BILA</name>
<evidence type="ECO:0000256" key="2">
    <source>
        <dbReference type="ARBA" id="ARBA00022692"/>
    </source>
</evidence>
<keyword evidence="6" id="KW-1185">Reference proteome</keyword>
<evidence type="ECO:0000256" key="1">
    <source>
        <dbReference type="ARBA" id="ARBA00004167"/>
    </source>
</evidence>
<dbReference type="AlphaFoldDB" id="A0AAV5TC71"/>
<dbReference type="GO" id="GO:0016020">
    <property type="term" value="C:membrane"/>
    <property type="evidence" value="ECO:0007669"/>
    <property type="project" value="UniProtKB-SubCell"/>
</dbReference>
<proteinExistence type="predicted"/>
<feature type="non-terminal residue" evidence="5">
    <location>
        <position position="126"/>
    </location>
</feature>
<comment type="subcellular location">
    <subcellularLocation>
        <location evidence="1">Membrane</location>
        <topology evidence="1">Single-pass membrane protein</topology>
    </subcellularLocation>
</comment>
<organism evidence="5 6">
    <name type="scientific">Pristionchus entomophagus</name>
    <dbReference type="NCBI Taxonomy" id="358040"/>
    <lineage>
        <taxon>Eukaryota</taxon>
        <taxon>Metazoa</taxon>
        <taxon>Ecdysozoa</taxon>
        <taxon>Nematoda</taxon>
        <taxon>Chromadorea</taxon>
        <taxon>Rhabditida</taxon>
        <taxon>Rhabditina</taxon>
        <taxon>Diplogasteromorpha</taxon>
        <taxon>Diplogasteroidea</taxon>
        <taxon>Neodiplogasteridae</taxon>
        <taxon>Pristionchus</taxon>
    </lineage>
</organism>
<dbReference type="PANTHER" id="PTHR15407">
    <property type="entry name" value="FUKUTIN-RELATED"/>
    <property type="match status" value="1"/>
</dbReference>
<evidence type="ECO:0000256" key="3">
    <source>
        <dbReference type="ARBA" id="ARBA00022989"/>
    </source>
</evidence>
<gene>
    <name evidence="5" type="ORF">PENTCL1PPCAC_14687</name>
</gene>
<dbReference type="InterPro" id="IPR009644">
    <property type="entry name" value="FKTN/MNN4/W02B3.4-1"/>
</dbReference>
<sequence>MKLLDSSKHGSFFYLKNIFFRYVRNAVFSTSIDSIVSKTITSICTADLLGFLFYVPCITEELLTLEHGEWQREIQTSQFVWTNSSQNVREDGEYTAEQMRQKRPAGTKWLLDLIGVFVRGYSTISE</sequence>
<keyword evidence="2" id="KW-0812">Transmembrane</keyword>
<keyword evidence="4" id="KW-0472">Membrane</keyword>
<dbReference type="Proteomes" id="UP001432027">
    <property type="component" value="Unassembled WGS sequence"/>
</dbReference>
<evidence type="ECO:0000313" key="6">
    <source>
        <dbReference type="Proteomes" id="UP001432027"/>
    </source>
</evidence>
<dbReference type="EMBL" id="BTSX01000004">
    <property type="protein sequence ID" value="GMS92512.1"/>
    <property type="molecule type" value="Genomic_DNA"/>
</dbReference>
<reference evidence="5" key="1">
    <citation type="submission" date="2023-10" db="EMBL/GenBank/DDBJ databases">
        <title>Genome assembly of Pristionchus species.</title>
        <authorList>
            <person name="Yoshida K."/>
            <person name="Sommer R.J."/>
        </authorList>
    </citation>
    <scope>NUCLEOTIDE SEQUENCE</scope>
    <source>
        <strain evidence="5">RS0144</strain>
    </source>
</reference>
<comment type="caution">
    <text evidence="5">The sequence shown here is derived from an EMBL/GenBank/DDBJ whole genome shotgun (WGS) entry which is preliminary data.</text>
</comment>
<accession>A0AAV5TC71</accession>
<evidence type="ECO:0000256" key="4">
    <source>
        <dbReference type="ARBA" id="ARBA00023136"/>
    </source>
</evidence>